<keyword evidence="3" id="KW-1185">Reference proteome</keyword>
<evidence type="ECO:0000256" key="1">
    <source>
        <dbReference type="SAM" id="MobiDB-lite"/>
    </source>
</evidence>
<evidence type="ECO:0000313" key="3">
    <source>
        <dbReference type="Proteomes" id="UP000710849"/>
    </source>
</evidence>
<evidence type="ECO:0000313" key="2">
    <source>
        <dbReference type="EMBL" id="KAF7937793.1"/>
    </source>
</evidence>
<dbReference type="GeneID" id="62151177"/>
<proteinExistence type="predicted"/>
<organism evidence="2 3">
    <name type="scientific">Botrytis byssoidea</name>
    <dbReference type="NCBI Taxonomy" id="139641"/>
    <lineage>
        <taxon>Eukaryota</taxon>
        <taxon>Fungi</taxon>
        <taxon>Dikarya</taxon>
        <taxon>Ascomycota</taxon>
        <taxon>Pezizomycotina</taxon>
        <taxon>Leotiomycetes</taxon>
        <taxon>Helotiales</taxon>
        <taxon>Sclerotiniaceae</taxon>
        <taxon>Botrytis</taxon>
    </lineage>
</organism>
<feature type="compositionally biased region" description="Acidic residues" evidence="1">
    <location>
        <begin position="344"/>
        <end position="354"/>
    </location>
</feature>
<dbReference type="AlphaFoldDB" id="A0A9P5ICY4"/>
<protein>
    <submittedName>
        <fullName evidence="2">Uncharacterized protein</fullName>
    </submittedName>
</protein>
<dbReference type="RefSeq" id="XP_038730941.1">
    <property type="nucleotide sequence ID" value="XM_038878103.1"/>
</dbReference>
<comment type="caution">
    <text evidence="2">The sequence shown here is derived from an EMBL/GenBank/DDBJ whole genome shotgun (WGS) entry which is preliminary data.</text>
</comment>
<feature type="region of interest" description="Disordered" evidence="1">
    <location>
        <begin position="299"/>
        <end position="354"/>
    </location>
</feature>
<dbReference type="Proteomes" id="UP000710849">
    <property type="component" value="Unassembled WGS sequence"/>
</dbReference>
<sequence>MERTVQAYEGMFEEEKETLLNVIQSTTRETEAIRIGNLPAKGIKSCRKRIQNESAAMIETIDGYLGRNPPEDPNAIEHPAEEWKLAKKILELLELPEAQQQSRDFKSKLTHLMQKLIDILPATPEIDRDGGMWSCGESVTDDPYTDEVLVNEHVPSQAEATLIERSALASQKCTYTISEDTYTELDWSGKPSFSDRYPRTDEEKLRKMTQEMLRLIHGTGGESDDGDVYKEAVDGSHRQTCINRRGLCDGKRNMDMDSTYRKLAENEGLDGVKLQTEFQQDGSSSSVRDNDRDIEDFIDKTHSENSSKEAGFGKNSTLGHSRRTEFQNHIKERRIGGRASENQADWDDALMGEE</sequence>
<reference evidence="2 3" key="1">
    <citation type="journal article" date="2020" name="Genome Biol. Evol.">
        <title>Comparative genomics of Sclerotiniaceae.</title>
        <authorList>
            <person name="Valero Jimenez C.A."/>
            <person name="Steentjes M."/>
            <person name="Scholten O.E."/>
            <person name="Van Kan J.A.L."/>
        </authorList>
    </citation>
    <scope>NUCLEOTIDE SEQUENCE [LARGE SCALE GENOMIC DNA]</scope>
    <source>
        <strain evidence="2 3">MUCL 94</strain>
    </source>
</reference>
<feature type="compositionally biased region" description="Basic and acidic residues" evidence="1">
    <location>
        <begin position="322"/>
        <end position="335"/>
    </location>
</feature>
<accession>A0A9P5ICY4</accession>
<name>A0A9P5ICY4_9HELO</name>
<dbReference type="EMBL" id="RCSW01000015">
    <property type="protein sequence ID" value="KAF7937793.1"/>
    <property type="molecule type" value="Genomic_DNA"/>
</dbReference>
<gene>
    <name evidence="2" type="ORF">EAE97_007589</name>
</gene>